<dbReference type="Pfam" id="PF00005">
    <property type="entry name" value="ABC_tran"/>
    <property type="match status" value="1"/>
</dbReference>
<evidence type="ECO:0000259" key="6">
    <source>
        <dbReference type="PROSITE" id="PS50893"/>
    </source>
</evidence>
<dbReference type="Gene3D" id="3.40.50.300">
    <property type="entry name" value="P-loop containing nucleotide triphosphate hydrolases"/>
    <property type="match status" value="1"/>
</dbReference>
<evidence type="ECO:0000256" key="3">
    <source>
        <dbReference type="ARBA" id="ARBA00022741"/>
    </source>
</evidence>
<sequence length="237" mass="25371">MLLELQNIVAGYGSIMALKGISLSVPEGSIVSLIGANGAGKSTTMKTIMGLVSPREGEIRFKGEPLAGTKPYQVVHEGISLVPEGRQILQNMSVEENLYLGAYQRSDKGGIAADLKKVYDRFPRLEERKKQFGGTLSGGEQQMLAIGRAVMARPELLLLDEPSMGLAPIVVQEIFDVIKDINGSGTTILLVEQNAKKALQIADYAYVMETGHIVLQGKASEVAANPQVTAAYLGGKK</sequence>
<dbReference type="CDD" id="cd03224">
    <property type="entry name" value="ABC_TM1139_LivF_branched"/>
    <property type="match status" value="1"/>
</dbReference>
<evidence type="ECO:0000256" key="2">
    <source>
        <dbReference type="ARBA" id="ARBA00022448"/>
    </source>
</evidence>
<dbReference type="PIRSF" id="PIRSF039137">
    <property type="entry name" value="ABC_branched_ATPase"/>
    <property type="match status" value="1"/>
</dbReference>
<evidence type="ECO:0000313" key="8">
    <source>
        <dbReference type="Proteomes" id="UP000591071"/>
    </source>
</evidence>
<dbReference type="PANTHER" id="PTHR43820:SF4">
    <property type="entry name" value="HIGH-AFFINITY BRANCHED-CHAIN AMINO ACID TRANSPORT ATP-BINDING PROTEIN LIVF"/>
    <property type="match status" value="1"/>
</dbReference>
<dbReference type="GO" id="GO:0005524">
    <property type="term" value="F:ATP binding"/>
    <property type="evidence" value="ECO:0007669"/>
    <property type="project" value="UniProtKB-KW"/>
</dbReference>
<organism evidence="7 8">
    <name type="scientific">Megasphaera hexanoica</name>
    <dbReference type="NCBI Taxonomy" id="1675036"/>
    <lineage>
        <taxon>Bacteria</taxon>
        <taxon>Bacillati</taxon>
        <taxon>Bacillota</taxon>
        <taxon>Negativicutes</taxon>
        <taxon>Veillonellales</taxon>
        <taxon>Veillonellaceae</taxon>
        <taxon>Megasphaera</taxon>
    </lineage>
</organism>
<comment type="similarity">
    <text evidence="1">Belongs to the ABC transporter superfamily.</text>
</comment>
<evidence type="ECO:0000256" key="1">
    <source>
        <dbReference type="ARBA" id="ARBA00005417"/>
    </source>
</evidence>
<keyword evidence="3" id="KW-0547">Nucleotide-binding</keyword>
<dbReference type="PANTHER" id="PTHR43820">
    <property type="entry name" value="HIGH-AFFINITY BRANCHED-CHAIN AMINO ACID TRANSPORT ATP-BINDING PROTEIN LIVF"/>
    <property type="match status" value="1"/>
</dbReference>
<dbReference type="Proteomes" id="UP000591071">
    <property type="component" value="Unassembled WGS sequence"/>
</dbReference>
<dbReference type="PROSITE" id="PS50893">
    <property type="entry name" value="ABC_TRANSPORTER_2"/>
    <property type="match status" value="1"/>
</dbReference>
<dbReference type="InterPro" id="IPR017871">
    <property type="entry name" value="ABC_transporter-like_CS"/>
</dbReference>
<protein>
    <submittedName>
        <fullName evidence="7">ABC transporter ATP-binding protein</fullName>
    </submittedName>
</protein>
<dbReference type="GO" id="GO:0015658">
    <property type="term" value="F:branched-chain amino acid transmembrane transporter activity"/>
    <property type="evidence" value="ECO:0007669"/>
    <property type="project" value="InterPro"/>
</dbReference>
<dbReference type="InterPro" id="IPR003439">
    <property type="entry name" value="ABC_transporter-like_ATP-bd"/>
</dbReference>
<accession>A0A848BYC5</accession>
<dbReference type="EMBL" id="JABAFG010000002">
    <property type="protein sequence ID" value="NME27353.1"/>
    <property type="molecule type" value="Genomic_DNA"/>
</dbReference>
<dbReference type="GO" id="GO:0015807">
    <property type="term" value="P:L-amino acid transport"/>
    <property type="evidence" value="ECO:0007669"/>
    <property type="project" value="TreeGrafter"/>
</dbReference>
<feature type="domain" description="ABC transporter" evidence="6">
    <location>
        <begin position="3"/>
        <end position="235"/>
    </location>
</feature>
<keyword evidence="2" id="KW-0813">Transport</keyword>
<evidence type="ECO:0000313" key="7">
    <source>
        <dbReference type="EMBL" id="NME27353.1"/>
    </source>
</evidence>
<dbReference type="SMART" id="SM00382">
    <property type="entry name" value="AAA"/>
    <property type="match status" value="1"/>
</dbReference>
<keyword evidence="4 7" id="KW-0067">ATP-binding</keyword>
<dbReference type="InterPro" id="IPR052156">
    <property type="entry name" value="BCAA_Transport_ATP-bd_LivF"/>
</dbReference>
<dbReference type="AlphaFoldDB" id="A0A848BYC5"/>
<reference evidence="7 8" key="1">
    <citation type="submission" date="2020-04" db="EMBL/GenBank/DDBJ databases">
        <authorList>
            <person name="Hitch T.C.A."/>
            <person name="Wylensek D."/>
            <person name="Clavel T."/>
        </authorList>
    </citation>
    <scope>NUCLEOTIDE SEQUENCE [LARGE SCALE GENOMIC DNA]</scope>
    <source>
        <strain evidence="7 8">Oil-RF-744-FAT-WT-6-1</strain>
    </source>
</reference>
<comment type="caution">
    <text evidence="7">The sequence shown here is derived from an EMBL/GenBank/DDBJ whole genome shotgun (WGS) entry which is preliminary data.</text>
</comment>
<proteinExistence type="inferred from homology"/>
<dbReference type="GO" id="GO:0016887">
    <property type="term" value="F:ATP hydrolysis activity"/>
    <property type="evidence" value="ECO:0007669"/>
    <property type="project" value="InterPro"/>
</dbReference>
<dbReference type="InterPro" id="IPR030660">
    <property type="entry name" value="ABC_branched_ATPase_LivF/BraG"/>
</dbReference>
<dbReference type="InterPro" id="IPR027417">
    <property type="entry name" value="P-loop_NTPase"/>
</dbReference>
<dbReference type="InterPro" id="IPR003593">
    <property type="entry name" value="AAA+_ATPase"/>
</dbReference>
<evidence type="ECO:0000256" key="5">
    <source>
        <dbReference type="ARBA" id="ARBA00022970"/>
    </source>
</evidence>
<name>A0A848BYC5_9FIRM</name>
<dbReference type="RefSeq" id="WP_170087109.1">
    <property type="nucleotide sequence ID" value="NZ_JABAFG010000002.1"/>
</dbReference>
<dbReference type="PROSITE" id="PS00211">
    <property type="entry name" value="ABC_TRANSPORTER_1"/>
    <property type="match status" value="1"/>
</dbReference>
<dbReference type="SUPFAM" id="SSF52540">
    <property type="entry name" value="P-loop containing nucleoside triphosphate hydrolases"/>
    <property type="match status" value="1"/>
</dbReference>
<evidence type="ECO:0000256" key="4">
    <source>
        <dbReference type="ARBA" id="ARBA00022840"/>
    </source>
</evidence>
<keyword evidence="5" id="KW-0029">Amino-acid transport</keyword>
<gene>
    <name evidence="7" type="ORF">HF872_01730</name>
</gene>